<protein>
    <submittedName>
        <fullName evidence="1">Uncharacterized protein</fullName>
    </submittedName>
</protein>
<name>A0A3L7K5D7_9BACI</name>
<accession>A0A3L7K5D7</accession>
<keyword evidence="2" id="KW-1185">Reference proteome</keyword>
<dbReference type="Proteomes" id="UP000276770">
    <property type="component" value="Unassembled WGS sequence"/>
</dbReference>
<proteinExistence type="predicted"/>
<comment type="caution">
    <text evidence="1">The sequence shown here is derived from an EMBL/GenBank/DDBJ whole genome shotgun (WGS) entry which is preliminary data.</text>
</comment>
<dbReference type="AlphaFoldDB" id="A0A3L7K5D7"/>
<organism evidence="1 2">
    <name type="scientific">Falsibacillus albus</name>
    <dbReference type="NCBI Taxonomy" id="2478915"/>
    <lineage>
        <taxon>Bacteria</taxon>
        <taxon>Bacillati</taxon>
        <taxon>Bacillota</taxon>
        <taxon>Bacilli</taxon>
        <taxon>Bacillales</taxon>
        <taxon>Bacillaceae</taxon>
        <taxon>Falsibacillus</taxon>
    </lineage>
</organism>
<dbReference type="EMBL" id="RCVZ01000001">
    <property type="protein sequence ID" value="RLQ97865.1"/>
    <property type="molecule type" value="Genomic_DNA"/>
</dbReference>
<gene>
    <name evidence="1" type="ORF">D9X91_00260</name>
</gene>
<evidence type="ECO:0000313" key="2">
    <source>
        <dbReference type="Proteomes" id="UP000276770"/>
    </source>
</evidence>
<evidence type="ECO:0000313" key="1">
    <source>
        <dbReference type="EMBL" id="RLQ97865.1"/>
    </source>
</evidence>
<sequence>MLAQDKEHFGSDTLHEEKMFAFFEDVPNLIGHLPNISSLRCRVSPGPLLPPESRTFRFNQH</sequence>
<reference evidence="1 2" key="1">
    <citation type="submission" date="2018-10" db="EMBL/GenBank/DDBJ databases">
        <title>Falsibacillus sp. genome draft.</title>
        <authorList>
            <person name="Shi S."/>
        </authorList>
    </citation>
    <scope>NUCLEOTIDE SEQUENCE [LARGE SCALE GENOMIC DNA]</scope>
    <source>
        <strain evidence="1 2">GY 10110</strain>
    </source>
</reference>